<feature type="domain" description="Protein kinase" evidence="1">
    <location>
        <begin position="35"/>
        <end position="325"/>
    </location>
</feature>
<dbReference type="EMBL" id="KB706532">
    <property type="protein sequence ID" value="EMR67082.1"/>
    <property type="molecule type" value="Genomic_DNA"/>
</dbReference>
<dbReference type="KEGG" id="ela:UCREL1_5929"/>
<dbReference type="SMART" id="SM00220">
    <property type="entry name" value="S_TKc"/>
    <property type="match status" value="1"/>
</dbReference>
<keyword evidence="2" id="KW-0418">Kinase</keyword>
<evidence type="ECO:0000313" key="2">
    <source>
        <dbReference type="EMBL" id="EMR67082.1"/>
    </source>
</evidence>
<keyword evidence="3" id="KW-1185">Reference proteome</keyword>
<dbReference type="PROSITE" id="PS50011">
    <property type="entry name" value="PROTEIN_KINASE_DOM"/>
    <property type="match status" value="1"/>
</dbReference>
<keyword evidence="2" id="KW-0808">Transferase</keyword>
<dbReference type="InterPro" id="IPR000719">
    <property type="entry name" value="Prot_kinase_dom"/>
</dbReference>
<dbReference type="SUPFAM" id="SSF56112">
    <property type="entry name" value="Protein kinase-like (PK-like)"/>
    <property type="match status" value="1"/>
</dbReference>
<sequence>MAARVSDELSEKDQEELTEEVWELIRVFKNDTRNFKCKRILGEGSYGVALLFQEDDAAGVPKRLFCAKCASADDSLEDLEREIQATEIMYNSLHHCQPIVENNQMLAPNNIPEDVDLENAFYRVTEYLHNGTLEEFISRIRDLDSVPNRVLWYIFQCLIRACIEMAFPTGDTYDDPVNPRRGVLEPGVDENNGSDFWHGDLASRNVMFGDLDNGEHILVPILKLIDYGLSTWEGAPPASGGYNNTAIQCNISDIGEIMTDVWKRGPYLDVTLRDLVERCINLIPNLRPTLEELIEEAEAGSADKTMESDDMIEAFVRQFVFNAPT</sequence>
<dbReference type="GO" id="GO:0004672">
    <property type="term" value="F:protein kinase activity"/>
    <property type="evidence" value="ECO:0007669"/>
    <property type="project" value="InterPro"/>
</dbReference>
<dbReference type="HOGENOM" id="CLU_855374_0_0_1"/>
<organism evidence="2 3">
    <name type="scientific">Eutypa lata (strain UCR-EL1)</name>
    <name type="common">Grapevine dieback disease fungus</name>
    <name type="synonym">Eutypa armeniacae</name>
    <dbReference type="NCBI Taxonomy" id="1287681"/>
    <lineage>
        <taxon>Eukaryota</taxon>
        <taxon>Fungi</taxon>
        <taxon>Dikarya</taxon>
        <taxon>Ascomycota</taxon>
        <taxon>Pezizomycotina</taxon>
        <taxon>Sordariomycetes</taxon>
        <taxon>Xylariomycetidae</taxon>
        <taxon>Xylariales</taxon>
        <taxon>Diatrypaceae</taxon>
        <taxon>Eutypa</taxon>
    </lineage>
</organism>
<accession>M7SS78</accession>
<dbReference type="Proteomes" id="UP000012174">
    <property type="component" value="Unassembled WGS sequence"/>
</dbReference>
<dbReference type="InterPro" id="IPR011009">
    <property type="entry name" value="Kinase-like_dom_sf"/>
</dbReference>
<dbReference type="OrthoDB" id="4062651at2759"/>
<evidence type="ECO:0000313" key="3">
    <source>
        <dbReference type="Proteomes" id="UP000012174"/>
    </source>
</evidence>
<name>M7SS78_EUTLA</name>
<dbReference type="AlphaFoldDB" id="M7SS78"/>
<evidence type="ECO:0000259" key="1">
    <source>
        <dbReference type="PROSITE" id="PS50011"/>
    </source>
</evidence>
<dbReference type="GO" id="GO:0005524">
    <property type="term" value="F:ATP binding"/>
    <property type="evidence" value="ECO:0007669"/>
    <property type="project" value="InterPro"/>
</dbReference>
<protein>
    <submittedName>
        <fullName evidence="2">Putative serine threonine protein kinase protein</fullName>
    </submittedName>
</protein>
<proteinExistence type="predicted"/>
<reference evidence="3" key="1">
    <citation type="journal article" date="2013" name="Genome Announc.">
        <title>Draft genome sequence of the grapevine dieback fungus Eutypa lata UCR-EL1.</title>
        <authorList>
            <person name="Blanco-Ulate B."/>
            <person name="Rolshausen P.E."/>
            <person name="Cantu D."/>
        </authorList>
    </citation>
    <scope>NUCLEOTIDE SEQUENCE [LARGE SCALE GENOMIC DNA]</scope>
    <source>
        <strain evidence="3">UCR-EL1</strain>
    </source>
</reference>
<gene>
    <name evidence="2" type="ORF">UCREL1_5929</name>
</gene>
<dbReference type="Gene3D" id="1.10.510.10">
    <property type="entry name" value="Transferase(Phosphotransferase) domain 1"/>
    <property type="match status" value="1"/>
</dbReference>